<dbReference type="InterPro" id="IPR051693">
    <property type="entry name" value="UPF0046_metallophosphoest"/>
</dbReference>
<dbReference type="InterPro" id="IPR004843">
    <property type="entry name" value="Calcineurin-like_PHP"/>
</dbReference>
<feature type="transmembrane region" description="Helical" evidence="1">
    <location>
        <begin position="20"/>
        <end position="39"/>
    </location>
</feature>
<comment type="caution">
    <text evidence="3">The sequence shown here is derived from an EMBL/GenBank/DDBJ whole genome shotgun (WGS) entry which is preliminary data.</text>
</comment>
<dbReference type="Pfam" id="PF00149">
    <property type="entry name" value="Metallophos"/>
    <property type="match status" value="1"/>
</dbReference>
<dbReference type="GO" id="GO:0016787">
    <property type="term" value="F:hydrolase activity"/>
    <property type="evidence" value="ECO:0007669"/>
    <property type="project" value="InterPro"/>
</dbReference>
<sequence>MTWSDQVIKRIPHDASPEDIVSAVFRFCTSLLVVGLLLLRQVYGSTVAGLVSGVLLAAIARWIQLNGVGVLGWNWRWLRSSEELIRSLSSEPQQKGTLRVVCISDTHAKHRNVKNVPDGDVLLHCGDFTQRGTHDEIRDFNDWLGSLPHRHKIVIAGNHDLCMDAAEYDLHWDKDFRHKEYNDPSASRALLSNCTYLENRSVVIDGVKIYGSPMTPPIPGRTCAFNVARGFADQQHWAKIPADVDVLVTHGPPHGILDKTVSGLHVGSEALLKETMSRIRPKYHLFGHIHEAYGATRVGETVFVNAATSTLLAKPRHAPVVLDIPVKC</sequence>
<dbReference type="CDD" id="cd07379">
    <property type="entry name" value="MPP_239FB"/>
    <property type="match status" value="1"/>
</dbReference>
<accession>A0A8T1WRT4</accession>
<keyword evidence="1" id="KW-0472">Membrane</keyword>
<dbReference type="Proteomes" id="UP000693981">
    <property type="component" value="Unassembled WGS sequence"/>
</dbReference>
<feature type="domain" description="Calcineurin-like phosphoesterase" evidence="2">
    <location>
        <begin position="98"/>
        <end position="291"/>
    </location>
</feature>
<keyword evidence="1" id="KW-1133">Transmembrane helix</keyword>
<organism evidence="3 4">
    <name type="scientific">Phytophthora boehmeriae</name>
    <dbReference type="NCBI Taxonomy" id="109152"/>
    <lineage>
        <taxon>Eukaryota</taxon>
        <taxon>Sar</taxon>
        <taxon>Stramenopiles</taxon>
        <taxon>Oomycota</taxon>
        <taxon>Peronosporomycetes</taxon>
        <taxon>Peronosporales</taxon>
        <taxon>Peronosporaceae</taxon>
        <taxon>Phytophthora</taxon>
    </lineage>
</organism>
<dbReference type="OrthoDB" id="630188at2759"/>
<dbReference type="EMBL" id="JAGDFL010000262">
    <property type="protein sequence ID" value="KAG7394613.1"/>
    <property type="molecule type" value="Genomic_DNA"/>
</dbReference>
<dbReference type="PANTHER" id="PTHR12905">
    <property type="entry name" value="METALLOPHOSPHOESTERASE"/>
    <property type="match status" value="1"/>
</dbReference>
<dbReference type="PANTHER" id="PTHR12905:SF0">
    <property type="entry name" value="CALCINEURIN-LIKE PHOSPHOESTERASE DOMAIN-CONTAINING PROTEIN"/>
    <property type="match status" value="1"/>
</dbReference>
<keyword evidence="1" id="KW-0812">Transmembrane</keyword>
<name>A0A8T1WRT4_9STRA</name>
<keyword evidence="4" id="KW-1185">Reference proteome</keyword>
<dbReference type="AlphaFoldDB" id="A0A8T1WRT4"/>
<evidence type="ECO:0000313" key="3">
    <source>
        <dbReference type="EMBL" id="KAG7394613.1"/>
    </source>
</evidence>
<evidence type="ECO:0000259" key="2">
    <source>
        <dbReference type="Pfam" id="PF00149"/>
    </source>
</evidence>
<evidence type="ECO:0000256" key="1">
    <source>
        <dbReference type="SAM" id="Phobius"/>
    </source>
</evidence>
<evidence type="ECO:0000313" key="4">
    <source>
        <dbReference type="Proteomes" id="UP000693981"/>
    </source>
</evidence>
<gene>
    <name evidence="3" type="ORF">PHYBOEH_004971</name>
</gene>
<proteinExistence type="predicted"/>
<feature type="transmembrane region" description="Helical" evidence="1">
    <location>
        <begin position="46"/>
        <end position="63"/>
    </location>
</feature>
<protein>
    <recommendedName>
        <fullName evidence="2">Calcineurin-like phosphoesterase domain-containing protein</fullName>
    </recommendedName>
</protein>
<reference evidence="3" key="1">
    <citation type="submission" date="2021-02" db="EMBL/GenBank/DDBJ databases">
        <authorList>
            <person name="Palmer J.M."/>
        </authorList>
    </citation>
    <scope>NUCLEOTIDE SEQUENCE</scope>
    <source>
        <strain evidence="3">SCRP23</strain>
    </source>
</reference>